<evidence type="ECO:0000313" key="1">
    <source>
        <dbReference type="EMBL" id="SOC21535.1"/>
    </source>
</evidence>
<dbReference type="Proteomes" id="UP000219068">
    <property type="component" value="Unassembled WGS sequence"/>
</dbReference>
<proteinExistence type="predicted"/>
<sequence length="347" mass="39230">MIIEIPFIRSMRYLMPRARNPREIYAKSSMLLNILETDASESPLVGMYAENDKTEPRDVFYDGNQLYIDTGLNADEFEQLCLAPDSDDNPLGSVQRLYLRGRWDVDVLLEEGDVINGRIVEGTDTLDERRATILDVANQYRVRAGKIVSTIGEPYWKYRVSTSMRNNIKTLFLSPVTVPTSLVEKVIKNENFGEATSYLSQLLPAHELDSFIEHYNATCRIPIDEINRSGVLEITAPEIYKEDLTLPVLYDKVRFYLQSWSKEIAGHIDEVSIEEMERFIPFRDAFNAYTETPGDTDLLGELADQVATLIDSGDASGDLVKAFKAWRAAMDEKANEVASEPPAGPRP</sequence>
<protein>
    <submittedName>
        <fullName evidence="1">Uncharacterized protein</fullName>
    </submittedName>
</protein>
<gene>
    <name evidence="1" type="ORF">SAMN05428964_103432</name>
</gene>
<organism evidence="1 2">
    <name type="scientific">Thalassospira xiamenensis</name>
    <dbReference type="NCBI Taxonomy" id="220697"/>
    <lineage>
        <taxon>Bacteria</taxon>
        <taxon>Pseudomonadati</taxon>
        <taxon>Pseudomonadota</taxon>
        <taxon>Alphaproteobacteria</taxon>
        <taxon>Rhodospirillales</taxon>
        <taxon>Thalassospiraceae</taxon>
        <taxon>Thalassospira</taxon>
    </lineage>
</organism>
<dbReference type="AlphaFoldDB" id="A0A285TH50"/>
<accession>A0A285TH50</accession>
<dbReference type="EMBL" id="OBMM01000003">
    <property type="protein sequence ID" value="SOC21535.1"/>
    <property type="molecule type" value="Genomic_DNA"/>
</dbReference>
<name>A0A285TH50_9PROT</name>
<dbReference type="RefSeq" id="WP_097052213.1">
    <property type="nucleotide sequence ID" value="NZ_OBMM01000003.1"/>
</dbReference>
<reference evidence="1 2" key="1">
    <citation type="submission" date="2017-08" db="EMBL/GenBank/DDBJ databases">
        <authorList>
            <person name="de Groot N.N."/>
        </authorList>
    </citation>
    <scope>NUCLEOTIDE SEQUENCE [LARGE SCALE GENOMIC DNA]</scope>
    <source>
        <strain evidence="1 2">USBA 78</strain>
    </source>
</reference>
<evidence type="ECO:0000313" key="2">
    <source>
        <dbReference type="Proteomes" id="UP000219068"/>
    </source>
</evidence>